<feature type="compositionally biased region" description="Polar residues" evidence="1">
    <location>
        <begin position="1"/>
        <end position="17"/>
    </location>
</feature>
<feature type="region of interest" description="Disordered" evidence="1">
    <location>
        <begin position="83"/>
        <end position="140"/>
    </location>
</feature>
<keyword evidence="3" id="KW-1185">Reference proteome</keyword>
<reference evidence="2" key="2">
    <citation type="submission" date="2023-05" db="EMBL/GenBank/DDBJ databases">
        <authorList>
            <consortium name="Lawrence Berkeley National Laboratory"/>
            <person name="Steindorff A."/>
            <person name="Hensen N."/>
            <person name="Bonometti L."/>
            <person name="Westerberg I."/>
            <person name="Brannstrom I.O."/>
            <person name="Guillou S."/>
            <person name="Cros-Aarteil S."/>
            <person name="Calhoun S."/>
            <person name="Haridas S."/>
            <person name="Kuo A."/>
            <person name="Mondo S."/>
            <person name="Pangilinan J."/>
            <person name="Riley R."/>
            <person name="Labutti K."/>
            <person name="Andreopoulos B."/>
            <person name="Lipzen A."/>
            <person name="Chen C."/>
            <person name="Yanf M."/>
            <person name="Daum C."/>
            <person name="Ng V."/>
            <person name="Clum A."/>
            <person name="Ohm R."/>
            <person name="Martin F."/>
            <person name="Silar P."/>
            <person name="Natvig D."/>
            <person name="Lalanne C."/>
            <person name="Gautier V."/>
            <person name="Ament-Velasquez S.L."/>
            <person name="Kruys A."/>
            <person name="Hutchinson M.I."/>
            <person name="Powell A.J."/>
            <person name="Barry K."/>
            <person name="Miller A.N."/>
            <person name="Grigoriev I.V."/>
            <person name="Debuchy R."/>
            <person name="Gladieux P."/>
            <person name="Thoren M.H."/>
            <person name="Johannesson H."/>
        </authorList>
    </citation>
    <scope>NUCLEOTIDE SEQUENCE</scope>
    <source>
        <strain evidence="2">PSN293</strain>
    </source>
</reference>
<sequence length="400" mass="44930">MAGSPVNSESSSTTGHVNTIPEVSLSINAAPGHGPMPPSPGVSAMTVSEYDIELDPYHSRLSCGEHGVLTSSSRLMSGQQIQARTWPKGKCAEETQSPVGAPKPTRSTNWERSGPITASPARAIYARDPDPIPPESDYPKPEDGGRYCFWYPPQWRFRNDYVPYYPIGEYIQFFEVSEDNKDVPLCPCHNVIYTMDREERVRLGSADEYCDAVINAIKTLSTMEDRQFSYWQGAANPYTTSFSWWRGPDRYWKTPPQLTRPPPWTFPSFAPNGDVFLPLEKRTTAPGPNGETVSDVFGRKLEAPDIGYFPAGHTGVETMWTYYGFQMWATDTITPRNPICSLVAASPYAARQRPLYRGYLHILDRVSNQRGSGNHNKRHIYEQLDLAPVFQLEFGVINND</sequence>
<feature type="region of interest" description="Disordered" evidence="1">
    <location>
        <begin position="1"/>
        <end position="39"/>
    </location>
</feature>
<evidence type="ECO:0000313" key="3">
    <source>
        <dbReference type="Proteomes" id="UP001301769"/>
    </source>
</evidence>
<evidence type="ECO:0000256" key="1">
    <source>
        <dbReference type="SAM" id="MobiDB-lite"/>
    </source>
</evidence>
<evidence type="ECO:0000313" key="2">
    <source>
        <dbReference type="EMBL" id="KAK4211181.1"/>
    </source>
</evidence>
<gene>
    <name evidence="2" type="ORF">QBC37DRAFT_376309</name>
</gene>
<dbReference type="Proteomes" id="UP001301769">
    <property type="component" value="Unassembled WGS sequence"/>
</dbReference>
<organism evidence="2 3">
    <name type="scientific">Rhypophila decipiens</name>
    <dbReference type="NCBI Taxonomy" id="261697"/>
    <lineage>
        <taxon>Eukaryota</taxon>
        <taxon>Fungi</taxon>
        <taxon>Dikarya</taxon>
        <taxon>Ascomycota</taxon>
        <taxon>Pezizomycotina</taxon>
        <taxon>Sordariomycetes</taxon>
        <taxon>Sordariomycetidae</taxon>
        <taxon>Sordariales</taxon>
        <taxon>Naviculisporaceae</taxon>
        <taxon>Rhypophila</taxon>
    </lineage>
</organism>
<dbReference type="AlphaFoldDB" id="A0AAN6Y2V0"/>
<proteinExistence type="predicted"/>
<protein>
    <submittedName>
        <fullName evidence="2">Uncharacterized protein</fullName>
    </submittedName>
</protein>
<name>A0AAN6Y2V0_9PEZI</name>
<accession>A0AAN6Y2V0</accession>
<comment type="caution">
    <text evidence="2">The sequence shown here is derived from an EMBL/GenBank/DDBJ whole genome shotgun (WGS) entry which is preliminary data.</text>
</comment>
<dbReference type="EMBL" id="MU858155">
    <property type="protein sequence ID" value="KAK4211181.1"/>
    <property type="molecule type" value="Genomic_DNA"/>
</dbReference>
<reference evidence="2" key="1">
    <citation type="journal article" date="2023" name="Mol. Phylogenet. Evol.">
        <title>Genome-scale phylogeny and comparative genomics of the fungal order Sordariales.</title>
        <authorList>
            <person name="Hensen N."/>
            <person name="Bonometti L."/>
            <person name="Westerberg I."/>
            <person name="Brannstrom I.O."/>
            <person name="Guillou S."/>
            <person name="Cros-Aarteil S."/>
            <person name="Calhoun S."/>
            <person name="Haridas S."/>
            <person name="Kuo A."/>
            <person name="Mondo S."/>
            <person name="Pangilinan J."/>
            <person name="Riley R."/>
            <person name="LaButti K."/>
            <person name="Andreopoulos B."/>
            <person name="Lipzen A."/>
            <person name="Chen C."/>
            <person name="Yan M."/>
            <person name="Daum C."/>
            <person name="Ng V."/>
            <person name="Clum A."/>
            <person name="Steindorff A."/>
            <person name="Ohm R.A."/>
            <person name="Martin F."/>
            <person name="Silar P."/>
            <person name="Natvig D.O."/>
            <person name="Lalanne C."/>
            <person name="Gautier V."/>
            <person name="Ament-Velasquez S.L."/>
            <person name="Kruys A."/>
            <person name="Hutchinson M.I."/>
            <person name="Powell A.J."/>
            <person name="Barry K."/>
            <person name="Miller A.N."/>
            <person name="Grigoriev I.V."/>
            <person name="Debuchy R."/>
            <person name="Gladieux P."/>
            <person name="Hiltunen Thoren M."/>
            <person name="Johannesson H."/>
        </authorList>
    </citation>
    <scope>NUCLEOTIDE SEQUENCE</scope>
    <source>
        <strain evidence="2">PSN293</strain>
    </source>
</reference>